<organism evidence="2 3">
    <name type="scientific">Brassica carinata</name>
    <name type="common">Ethiopian mustard</name>
    <name type="synonym">Abyssinian cabbage</name>
    <dbReference type="NCBI Taxonomy" id="52824"/>
    <lineage>
        <taxon>Eukaryota</taxon>
        <taxon>Viridiplantae</taxon>
        <taxon>Streptophyta</taxon>
        <taxon>Embryophyta</taxon>
        <taxon>Tracheophyta</taxon>
        <taxon>Spermatophyta</taxon>
        <taxon>Magnoliopsida</taxon>
        <taxon>eudicotyledons</taxon>
        <taxon>Gunneridae</taxon>
        <taxon>Pentapetalae</taxon>
        <taxon>rosids</taxon>
        <taxon>malvids</taxon>
        <taxon>Brassicales</taxon>
        <taxon>Brassicaceae</taxon>
        <taxon>Brassiceae</taxon>
        <taxon>Brassica</taxon>
    </lineage>
</organism>
<accession>A0A8X7W8U5</accession>
<dbReference type="Pfam" id="PF05097">
    <property type="entry name" value="DUF688"/>
    <property type="match status" value="1"/>
</dbReference>
<gene>
    <name evidence="2" type="ORF">Bca52824_007348</name>
</gene>
<dbReference type="OrthoDB" id="1097192at2759"/>
<dbReference type="PANTHER" id="PTHR34371:SF11">
    <property type="entry name" value="RESPONSE FACTOR, PUTATIVE (DUF688)-RELATED"/>
    <property type="match status" value="1"/>
</dbReference>
<keyword evidence="3" id="KW-1185">Reference proteome</keyword>
<name>A0A8X7W8U5_BRACI</name>
<comment type="caution">
    <text evidence="2">The sequence shown here is derived from an EMBL/GenBank/DDBJ whole genome shotgun (WGS) entry which is preliminary data.</text>
</comment>
<evidence type="ECO:0000256" key="1">
    <source>
        <dbReference type="SAM" id="MobiDB-lite"/>
    </source>
</evidence>
<proteinExistence type="predicted"/>
<dbReference type="AlphaFoldDB" id="A0A8X7W8U5"/>
<dbReference type="Proteomes" id="UP000886595">
    <property type="component" value="Unassembled WGS sequence"/>
</dbReference>
<dbReference type="PANTHER" id="PTHR34371">
    <property type="entry name" value="OS01G0551000 PROTEIN"/>
    <property type="match status" value="1"/>
</dbReference>
<evidence type="ECO:0000313" key="2">
    <source>
        <dbReference type="EMBL" id="KAG2324620.1"/>
    </source>
</evidence>
<protein>
    <submittedName>
        <fullName evidence="2">Uncharacterized protein</fullName>
    </submittedName>
</protein>
<reference evidence="2 3" key="1">
    <citation type="submission" date="2020-02" db="EMBL/GenBank/DDBJ databases">
        <authorList>
            <person name="Ma Q."/>
            <person name="Huang Y."/>
            <person name="Song X."/>
            <person name="Pei D."/>
        </authorList>
    </citation>
    <scope>NUCLEOTIDE SEQUENCE [LARGE SCALE GENOMIC DNA]</scope>
    <source>
        <strain evidence="2">Sxm20200214</strain>
        <tissue evidence="2">Leaf</tissue>
    </source>
</reference>
<dbReference type="InterPro" id="IPR007789">
    <property type="entry name" value="DUF688"/>
</dbReference>
<feature type="region of interest" description="Disordered" evidence="1">
    <location>
        <begin position="89"/>
        <end position="112"/>
    </location>
</feature>
<dbReference type="EMBL" id="JAAMPC010000002">
    <property type="protein sequence ID" value="KAG2324620.1"/>
    <property type="molecule type" value="Genomic_DNA"/>
</dbReference>
<sequence length="195" mass="22090">MVAMSTISRSSMITTYVYLRIHCLLLPGTIISSNKKVIIMGTKDDEEEEMIVTSKLKLVLAASSPVISHHVSLSLLSSPDDLSHSRASVPFSWEEKPGKPKHHPLLRGAPPNQPNRLHLPPRLLLPNESTKMPLASVHPHHLDALKRWFWWKKDRADDDGVTGKCSTRRARRLHCLYDVSTCYLLVSFNFFLFSV</sequence>
<evidence type="ECO:0000313" key="3">
    <source>
        <dbReference type="Proteomes" id="UP000886595"/>
    </source>
</evidence>